<gene>
    <name evidence="2" type="ORF">ABGB03_10320</name>
</gene>
<dbReference type="RefSeq" id="WP_347922434.1">
    <property type="nucleotide sequence ID" value="NZ_CP157199.1"/>
</dbReference>
<protein>
    <recommendedName>
        <fullName evidence="3">NIPSNAP domain-containing protein</fullName>
    </recommendedName>
</protein>
<organism evidence="2">
    <name type="scientific">Pontimicrobium sp. SW4</name>
    <dbReference type="NCBI Taxonomy" id="3153519"/>
    <lineage>
        <taxon>Bacteria</taxon>
        <taxon>Pseudomonadati</taxon>
        <taxon>Bacteroidota</taxon>
        <taxon>Flavobacteriia</taxon>
        <taxon>Flavobacteriales</taxon>
        <taxon>Flavobacteriaceae</taxon>
        <taxon>Pontimicrobium</taxon>
    </lineage>
</organism>
<dbReference type="AlphaFoldDB" id="A0AAU7BQ11"/>
<dbReference type="EMBL" id="CP157199">
    <property type="protein sequence ID" value="XBG60249.1"/>
    <property type="molecule type" value="Genomic_DNA"/>
</dbReference>
<feature type="chain" id="PRO_5043582546" description="NIPSNAP domain-containing protein" evidence="1">
    <location>
        <begin position="21"/>
        <end position="133"/>
    </location>
</feature>
<sequence>MKVLFLFTALSLGLSIQAQVNDKITTIEFVEVVNNNKEEALFYFRNNWKALRDKAITKNYIHSYQLLETPKSDEAPFQILLITTYLNKTQYDQRENHFQELIKEKGDLKLLNNKKPKEFRKSLFSKDMVRHWN</sequence>
<proteinExistence type="predicted"/>
<keyword evidence="1" id="KW-0732">Signal</keyword>
<evidence type="ECO:0000313" key="2">
    <source>
        <dbReference type="EMBL" id="XBG60249.1"/>
    </source>
</evidence>
<accession>A0AAU7BQ11</accession>
<feature type="signal peptide" evidence="1">
    <location>
        <begin position="1"/>
        <end position="20"/>
    </location>
</feature>
<reference evidence="2" key="1">
    <citation type="submission" date="2024-05" db="EMBL/GenBank/DDBJ databases">
        <title>Pontimicrobium maritimus sp. nov., isolated form sea water.</title>
        <authorList>
            <person name="Muhammad N."/>
            <person name="Vuong T.Q."/>
            <person name="Han H.L."/>
            <person name="Kim S.-G."/>
        </authorList>
    </citation>
    <scope>NUCLEOTIDE SEQUENCE</scope>
    <source>
        <strain evidence="2">SW4</strain>
    </source>
</reference>
<evidence type="ECO:0000256" key="1">
    <source>
        <dbReference type="SAM" id="SignalP"/>
    </source>
</evidence>
<name>A0AAU7BQ11_9FLAO</name>
<evidence type="ECO:0008006" key="3">
    <source>
        <dbReference type="Google" id="ProtNLM"/>
    </source>
</evidence>